<dbReference type="InterPro" id="IPR006597">
    <property type="entry name" value="Sel1-like"/>
</dbReference>
<gene>
    <name evidence="3" type="ORF">BCR42DRAFT_402618</name>
</gene>
<evidence type="ECO:0000256" key="2">
    <source>
        <dbReference type="SAM" id="MobiDB-lite"/>
    </source>
</evidence>
<dbReference type="InterPro" id="IPR050767">
    <property type="entry name" value="Sel1_AlgK"/>
</dbReference>
<reference evidence="3 4" key="1">
    <citation type="submission" date="2016-07" db="EMBL/GenBank/DDBJ databases">
        <title>Pervasive Adenine N6-methylation of Active Genes in Fungi.</title>
        <authorList>
            <consortium name="DOE Joint Genome Institute"/>
            <person name="Mondo S.J."/>
            <person name="Dannebaum R.O."/>
            <person name="Kuo R.C."/>
            <person name="Labutti K."/>
            <person name="Haridas S."/>
            <person name="Kuo A."/>
            <person name="Salamov A."/>
            <person name="Ahrendt S.R."/>
            <person name="Lipzen A."/>
            <person name="Sullivan W."/>
            <person name="Andreopoulos W.B."/>
            <person name="Clum A."/>
            <person name="Lindquist E."/>
            <person name="Daum C."/>
            <person name="Ramamoorthy G.K."/>
            <person name="Gryganskyi A."/>
            <person name="Culley D."/>
            <person name="Magnuson J.K."/>
            <person name="James T.Y."/>
            <person name="O'Malley M.A."/>
            <person name="Stajich J.E."/>
            <person name="Spatafora J.W."/>
            <person name="Visel A."/>
            <person name="Grigoriev I.V."/>
        </authorList>
    </citation>
    <scope>NUCLEOTIDE SEQUENCE [LARGE SCALE GENOMIC DNA]</scope>
    <source>
        <strain evidence="3 4">NRRL 1336</strain>
    </source>
</reference>
<dbReference type="PANTHER" id="PTHR11102:SF160">
    <property type="entry name" value="ERAD-ASSOCIATED E3 UBIQUITIN-PROTEIN LIGASE COMPONENT HRD3"/>
    <property type="match status" value="1"/>
</dbReference>
<dbReference type="STRING" id="90262.A0A1X2IYC4"/>
<protein>
    <recommendedName>
        <fullName evidence="5">HCP-like protein</fullName>
    </recommendedName>
</protein>
<dbReference type="Pfam" id="PF08238">
    <property type="entry name" value="Sel1"/>
    <property type="match status" value="6"/>
</dbReference>
<evidence type="ECO:0008006" key="5">
    <source>
        <dbReference type="Google" id="ProtNLM"/>
    </source>
</evidence>
<evidence type="ECO:0000313" key="3">
    <source>
        <dbReference type="EMBL" id="ORZ24288.1"/>
    </source>
</evidence>
<dbReference type="AlphaFoldDB" id="A0A1X2IYC4"/>
<proteinExistence type="inferred from homology"/>
<dbReference type="SMART" id="SM00671">
    <property type="entry name" value="SEL1"/>
    <property type="match status" value="6"/>
</dbReference>
<dbReference type="Gene3D" id="1.25.40.10">
    <property type="entry name" value="Tetratricopeptide repeat domain"/>
    <property type="match status" value="2"/>
</dbReference>
<feature type="region of interest" description="Disordered" evidence="2">
    <location>
        <begin position="158"/>
        <end position="180"/>
    </location>
</feature>
<dbReference type="OrthoDB" id="2384430at2759"/>
<sequence>MASLQQALDGVPATLHCHKVIELLQSPSIKPNTALFNHAIQYLRIKAIKGDVEAKVKLGTILDGQLMAIVAASQGDQGSLELWQDVLDKAEADLWGKSLFDRGLALAMTPCYGLVESDLLLRQKANNNTGKNDSGGLNETSKCFRLVSAILSHADRNDMATGDISDDSNAQPTKQQKDDNKLKADMCIGLQKDLQQAVEYFRKASKLNHDGANYQLATIMEDYYNYPDFYDMEKSVALYEKMVAGKKKKKTGSNGNSGSTATPMNHSLATLSASDAKALMKLARVYYEGDRQGESKNMEKAYQYARKVAESKGEKYCQFMVGDILLQQNDTQQSLFWLAQSGEQGFPLAIEALARVYFEGVPPNVKQDYELAYEWCLKGDDIWPSGLGYCQSCLGDMYRQGLGVPKDQMKSFEYYQKAASQQDSPQNYARYMLGEMFYHGDGWIQNIPVAKDYYQIAANEKYVPAQQRLVEIETHEHQKRERELASQKSNKPWRIMSLFGGRRKVPG</sequence>
<accession>A0A1X2IYC4</accession>
<comment type="caution">
    <text evidence="3">The sequence shown here is derived from an EMBL/GenBank/DDBJ whole genome shotgun (WGS) entry which is preliminary data.</text>
</comment>
<comment type="similarity">
    <text evidence="1">Belongs to the sel-1 family.</text>
</comment>
<evidence type="ECO:0000256" key="1">
    <source>
        <dbReference type="ARBA" id="ARBA00038101"/>
    </source>
</evidence>
<keyword evidence="4" id="KW-1185">Reference proteome</keyword>
<organism evidence="3 4">
    <name type="scientific">Absidia repens</name>
    <dbReference type="NCBI Taxonomy" id="90262"/>
    <lineage>
        <taxon>Eukaryota</taxon>
        <taxon>Fungi</taxon>
        <taxon>Fungi incertae sedis</taxon>
        <taxon>Mucoromycota</taxon>
        <taxon>Mucoromycotina</taxon>
        <taxon>Mucoromycetes</taxon>
        <taxon>Mucorales</taxon>
        <taxon>Cunninghamellaceae</taxon>
        <taxon>Absidia</taxon>
    </lineage>
</organism>
<dbReference type="PANTHER" id="PTHR11102">
    <property type="entry name" value="SEL-1-LIKE PROTEIN"/>
    <property type="match status" value="1"/>
</dbReference>
<dbReference type="InterPro" id="IPR011990">
    <property type="entry name" value="TPR-like_helical_dom_sf"/>
</dbReference>
<dbReference type="EMBL" id="MCGE01000002">
    <property type="protein sequence ID" value="ORZ24288.1"/>
    <property type="molecule type" value="Genomic_DNA"/>
</dbReference>
<dbReference type="SUPFAM" id="SSF81901">
    <property type="entry name" value="HCP-like"/>
    <property type="match status" value="1"/>
</dbReference>
<evidence type="ECO:0000313" key="4">
    <source>
        <dbReference type="Proteomes" id="UP000193560"/>
    </source>
</evidence>
<dbReference type="Proteomes" id="UP000193560">
    <property type="component" value="Unassembled WGS sequence"/>
</dbReference>
<name>A0A1X2IYC4_9FUNG</name>